<reference evidence="1 2" key="1">
    <citation type="submission" date="2008-10" db="EMBL/GenBank/DDBJ databases">
        <title>Genome sequence of Bacillus cereus AH187.</title>
        <authorList>
            <person name="Dodson R.J."/>
            <person name="Durkin A.S."/>
            <person name="Rosovitz M.J."/>
            <person name="Rasko D.A."/>
            <person name="Kolsto A.B."/>
            <person name="Okstad O.A."/>
            <person name="Ravel J."/>
            <person name="Sutton G."/>
        </authorList>
    </citation>
    <scope>NUCLEOTIDE SEQUENCE [LARGE SCALE GENOMIC DNA]</scope>
    <source>
        <strain evidence="1 2">AH187</strain>
    </source>
</reference>
<gene>
    <name evidence="1" type="ordered locus">BCAH187_A3015</name>
</gene>
<accession>B7HVJ4</accession>
<evidence type="ECO:0000313" key="1">
    <source>
        <dbReference type="EMBL" id="ACJ77923.1"/>
    </source>
</evidence>
<proteinExistence type="predicted"/>
<dbReference type="HOGENOM" id="CLU_2380172_0_0_9"/>
<dbReference type="KEGG" id="bcr:BCAH187_A3015"/>
<organism evidence="1 2">
    <name type="scientific">Bacillus cereus (strain AH187)</name>
    <dbReference type="NCBI Taxonomy" id="405534"/>
    <lineage>
        <taxon>Bacteria</taxon>
        <taxon>Bacillati</taxon>
        <taxon>Bacillota</taxon>
        <taxon>Bacilli</taxon>
        <taxon>Bacillales</taxon>
        <taxon>Bacillaceae</taxon>
        <taxon>Bacillus</taxon>
        <taxon>Bacillus cereus group</taxon>
    </lineage>
</organism>
<dbReference type="EMBL" id="CP001177">
    <property type="protein sequence ID" value="ACJ77923.1"/>
    <property type="molecule type" value="Genomic_DNA"/>
</dbReference>
<dbReference type="Proteomes" id="UP000002214">
    <property type="component" value="Chromosome"/>
</dbReference>
<name>B7HVJ4_BACC7</name>
<evidence type="ECO:0000313" key="2">
    <source>
        <dbReference type="Proteomes" id="UP000002214"/>
    </source>
</evidence>
<sequence length="102" mass="11539">MTANKIGIPFIQSTPIKIEVRPIIEPTDTSIPPVTITKVIGIAAIAINRKSFVLKRRLLIFKKSLFIKLKRMNSIRSNTTRTPSHLYTYFIDSSSFLPSTFS</sequence>
<protein>
    <submittedName>
        <fullName evidence="1">Uncharacterized protein</fullName>
    </submittedName>
</protein>
<dbReference type="AlphaFoldDB" id="B7HVJ4"/>